<evidence type="ECO:0000313" key="2">
    <source>
        <dbReference type="EMBL" id="KAF4701430.1"/>
    </source>
</evidence>
<sequence length="121" mass="11490">KEAGGGASNPEGVGAVVAEGGGQVPSKVEAEGVGEVKAEGGATSEKGNEGMGTAGGGGGQVTEGGDGRGAPPTDRPKGDSGAQTRAEDMAAIVKRLEKLEAEVGSKTEAGVVEGKASNGGE</sequence>
<feature type="region of interest" description="Disordered" evidence="1">
    <location>
        <begin position="1"/>
        <end position="121"/>
    </location>
</feature>
<feature type="compositionally biased region" description="Basic and acidic residues" evidence="1">
    <location>
        <begin position="28"/>
        <end position="38"/>
    </location>
</feature>
<feature type="non-terminal residue" evidence="2">
    <location>
        <position position="121"/>
    </location>
</feature>
<accession>A0A7J6Q1I8</accession>
<name>A0A7J6Q1I8_PEROL</name>
<dbReference type="EMBL" id="JABANM010033340">
    <property type="protein sequence ID" value="KAF4701430.1"/>
    <property type="molecule type" value="Genomic_DNA"/>
</dbReference>
<feature type="compositionally biased region" description="Basic and acidic residues" evidence="1">
    <location>
        <begin position="94"/>
        <end position="105"/>
    </location>
</feature>
<evidence type="ECO:0000256" key="1">
    <source>
        <dbReference type="SAM" id="MobiDB-lite"/>
    </source>
</evidence>
<comment type="caution">
    <text evidence="2">The sequence shown here is derived from an EMBL/GenBank/DDBJ whole genome shotgun (WGS) entry which is preliminary data.</text>
</comment>
<dbReference type="AlphaFoldDB" id="A0A7J6Q1I8"/>
<evidence type="ECO:0000313" key="3">
    <source>
        <dbReference type="Proteomes" id="UP000574390"/>
    </source>
</evidence>
<dbReference type="Proteomes" id="UP000574390">
    <property type="component" value="Unassembled WGS sequence"/>
</dbReference>
<protein>
    <submittedName>
        <fullName evidence="2">Uncharacterized protein</fullName>
    </submittedName>
</protein>
<feature type="compositionally biased region" description="Gly residues" evidence="1">
    <location>
        <begin position="49"/>
        <end position="68"/>
    </location>
</feature>
<proteinExistence type="predicted"/>
<organism evidence="2 3">
    <name type="scientific">Perkinsus olseni</name>
    <name type="common">Perkinsus atlanticus</name>
    <dbReference type="NCBI Taxonomy" id="32597"/>
    <lineage>
        <taxon>Eukaryota</taxon>
        <taxon>Sar</taxon>
        <taxon>Alveolata</taxon>
        <taxon>Perkinsozoa</taxon>
        <taxon>Perkinsea</taxon>
        <taxon>Perkinsida</taxon>
        <taxon>Perkinsidae</taxon>
        <taxon>Perkinsus</taxon>
    </lineage>
</organism>
<feature type="non-terminal residue" evidence="2">
    <location>
        <position position="1"/>
    </location>
</feature>
<gene>
    <name evidence="2" type="ORF">FOZ62_020344</name>
</gene>
<reference evidence="2 3" key="1">
    <citation type="submission" date="2020-04" db="EMBL/GenBank/DDBJ databases">
        <title>Perkinsus olseni comparative genomics.</title>
        <authorList>
            <person name="Bogema D.R."/>
        </authorList>
    </citation>
    <scope>NUCLEOTIDE SEQUENCE [LARGE SCALE GENOMIC DNA]</scope>
    <source>
        <strain evidence="2">ATCC PRA-205</strain>
    </source>
</reference>